<evidence type="ECO:0000313" key="2">
    <source>
        <dbReference type="EMBL" id="GMF44194.1"/>
    </source>
</evidence>
<name>A0A9W6XSH4_9STRA</name>
<dbReference type="EMBL" id="BSXT01001651">
    <property type="protein sequence ID" value="GMF44194.1"/>
    <property type="molecule type" value="Genomic_DNA"/>
</dbReference>
<evidence type="ECO:0000313" key="3">
    <source>
        <dbReference type="Proteomes" id="UP001165121"/>
    </source>
</evidence>
<feature type="region of interest" description="Disordered" evidence="1">
    <location>
        <begin position="83"/>
        <end position="112"/>
    </location>
</feature>
<accession>A0A9W6XSH4</accession>
<gene>
    <name evidence="2" type="ORF">Pfra01_001527400</name>
</gene>
<evidence type="ECO:0000256" key="1">
    <source>
        <dbReference type="SAM" id="MobiDB-lite"/>
    </source>
</evidence>
<protein>
    <submittedName>
        <fullName evidence="2">Unnamed protein product</fullName>
    </submittedName>
</protein>
<proteinExistence type="predicted"/>
<feature type="region of interest" description="Disordered" evidence="1">
    <location>
        <begin position="1"/>
        <end position="24"/>
    </location>
</feature>
<dbReference type="AlphaFoldDB" id="A0A9W6XSH4"/>
<organism evidence="2 3">
    <name type="scientific">Phytophthora fragariaefolia</name>
    <dbReference type="NCBI Taxonomy" id="1490495"/>
    <lineage>
        <taxon>Eukaryota</taxon>
        <taxon>Sar</taxon>
        <taxon>Stramenopiles</taxon>
        <taxon>Oomycota</taxon>
        <taxon>Peronosporomycetes</taxon>
        <taxon>Peronosporales</taxon>
        <taxon>Peronosporaceae</taxon>
        <taxon>Phytophthora</taxon>
    </lineage>
</organism>
<feature type="compositionally biased region" description="Low complexity" evidence="1">
    <location>
        <begin position="96"/>
        <end position="106"/>
    </location>
</feature>
<sequence length="112" mass="11926">MSRFTTSISLPLRPGSSTAKTAWTSNPAWDGQHCIDLTGANGGVKAASGCFSPNHQHGKRLVVLDVKLSWGGKFARLRAHDAPSRGRLYRGPDPVQAPAPLLAQRAAVHDTT</sequence>
<keyword evidence="3" id="KW-1185">Reference proteome</keyword>
<dbReference type="Proteomes" id="UP001165121">
    <property type="component" value="Unassembled WGS sequence"/>
</dbReference>
<reference evidence="2" key="1">
    <citation type="submission" date="2023-04" db="EMBL/GenBank/DDBJ databases">
        <title>Phytophthora fragariaefolia NBRC 109709.</title>
        <authorList>
            <person name="Ichikawa N."/>
            <person name="Sato H."/>
            <person name="Tonouchi N."/>
        </authorList>
    </citation>
    <scope>NUCLEOTIDE SEQUENCE</scope>
    <source>
        <strain evidence="2">NBRC 109709</strain>
    </source>
</reference>
<comment type="caution">
    <text evidence="2">The sequence shown here is derived from an EMBL/GenBank/DDBJ whole genome shotgun (WGS) entry which is preliminary data.</text>
</comment>